<organism evidence="6 7">
    <name type="scientific">Nannochloropsis salina CCMP1776</name>
    <dbReference type="NCBI Taxonomy" id="1027361"/>
    <lineage>
        <taxon>Eukaryota</taxon>
        <taxon>Sar</taxon>
        <taxon>Stramenopiles</taxon>
        <taxon>Ochrophyta</taxon>
        <taxon>Eustigmatophyceae</taxon>
        <taxon>Eustigmatales</taxon>
        <taxon>Monodopsidaceae</taxon>
        <taxon>Microchloropsis</taxon>
        <taxon>Microchloropsis salina</taxon>
    </lineage>
</organism>
<dbReference type="GO" id="GO:0009611">
    <property type="term" value="P:response to wounding"/>
    <property type="evidence" value="ECO:0007669"/>
    <property type="project" value="InterPro"/>
</dbReference>
<feature type="compositionally biased region" description="Low complexity" evidence="4">
    <location>
        <begin position="29"/>
        <end position="43"/>
    </location>
</feature>
<evidence type="ECO:0000256" key="1">
    <source>
        <dbReference type="ARBA" id="ARBA00008210"/>
    </source>
</evidence>
<dbReference type="EMBL" id="SDOX01000017">
    <property type="protein sequence ID" value="TFJ84792.1"/>
    <property type="molecule type" value="Genomic_DNA"/>
</dbReference>
<dbReference type="AlphaFoldDB" id="A0A4D9CZG6"/>
<dbReference type="PRINTS" id="PR00292">
    <property type="entry name" value="POTATOINHBTR"/>
</dbReference>
<evidence type="ECO:0000256" key="3">
    <source>
        <dbReference type="ARBA" id="ARBA00022900"/>
    </source>
</evidence>
<accession>A0A4D9CZG6</accession>
<evidence type="ECO:0000256" key="4">
    <source>
        <dbReference type="SAM" id="MobiDB-lite"/>
    </source>
</evidence>
<dbReference type="GO" id="GO:0004867">
    <property type="term" value="F:serine-type endopeptidase inhibitor activity"/>
    <property type="evidence" value="ECO:0007669"/>
    <property type="project" value="UniProtKB-KW"/>
</dbReference>
<evidence type="ECO:0000256" key="5">
    <source>
        <dbReference type="SAM" id="SignalP"/>
    </source>
</evidence>
<dbReference type="InterPro" id="IPR036354">
    <property type="entry name" value="Prot_inh_pot1_sf"/>
</dbReference>
<dbReference type="PANTHER" id="PTHR33091">
    <property type="entry name" value="PROTEIN, PUTATIVE, EXPRESSED-RELATED"/>
    <property type="match status" value="1"/>
</dbReference>
<dbReference type="Proteomes" id="UP000355283">
    <property type="component" value="Unassembled WGS sequence"/>
</dbReference>
<keyword evidence="7" id="KW-1185">Reference proteome</keyword>
<reference evidence="6 7" key="1">
    <citation type="submission" date="2019-01" db="EMBL/GenBank/DDBJ databases">
        <title>Nuclear Genome Assembly of the Microalgal Biofuel strain Nannochloropsis salina CCMP1776.</title>
        <authorList>
            <person name="Hovde B."/>
        </authorList>
    </citation>
    <scope>NUCLEOTIDE SEQUENCE [LARGE SCALE GENOMIC DNA]</scope>
    <source>
        <strain evidence="6 7">CCMP1776</strain>
    </source>
</reference>
<protein>
    <recommendedName>
        <fullName evidence="8">Subtilisin inhibitor domain-containing protein</fullName>
    </recommendedName>
</protein>
<name>A0A4D9CZG6_9STRA</name>
<feature type="chain" id="PRO_5020035255" description="Subtilisin inhibitor domain-containing protein" evidence="5">
    <location>
        <begin position="24"/>
        <end position="150"/>
    </location>
</feature>
<proteinExistence type="inferred from homology"/>
<dbReference type="OrthoDB" id="10013825at2759"/>
<evidence type="ECO:0000256" key="2">
    <source>
        <dbReference type="ARBA" id="ARBA00022690"/>
    </source>
</evidence>
<gene>
    <name evidence="6" type="ORF">NSK_003824</name>
</gene>
<dbReference type="Pfam" id="PF00280">
    <property type="entry name" value="potato_inhibit"/>
    <property type="match status" value="1"/>
</dbReference>
<comment type="similarity">
    <text evidence="1">Belongs to the protease inhibitor I13 (potato type I serine protease inhibitor) family.</text>
</comment>
<dbReference type="Gene3D" id="3.30.10.10">
    <property type="entry name" value="Trypsin Inhibitor V, subunit A"/>
    <property type="match status" value="1"/>
</dbReference>
<evidence type="ECO:0008006" key="8">
    <source>
        <dbReference type="Google" id="ProtNLM"/>
    </source>
</evidence>
<dbReference type="InterPro" id="IPR000864">
    <property type="entry name" value="Prot_inh_pot1"/>
</dbReference>
<evidence type="ECO:0000313" key="7">
    <source>
        <dbReference type="Proteomes" id="UP000355283"/>
    </source>
</evidence>
<dbReference type="PROSITE" id="PS00285">
    <property type="entry name" value="POTATO_INHIBITOR"/>
    <property type="match status" value="1"/>
</dbReference>
<dbReference type="SUPFAM" id="SSF54654">
    <property type="entry name" value="CI-2 family of serine protease inhibitors"/>
    <property type="match status" value="1"/>
</dbReference>
<feature type="compositionally biased region" description="Basic and acidic residues" evidence="4">
    <location>
        <begin position="78"/>
        <end position="88"/>
    </location>
</feature>
<keyword evidence="2" id="KW-0646">Protease inhibitor</keyword>
<feature type="signal peptide" evidence="5">
    <location>
        <begin position="1"/>
        <end position="23"/>
    </location>
</feature>
<comment type="caution">
    <text evidence="6">The sequence shown here is derived from an EMBL/GenBank/DDBJ whole genome shotgun (WGS) entry which is preliminary data.</text>
</comment>
<sequence>MPYSHFRLNRVLGLLLVCSVACADFPFPSSQGPSSSSSVPATAGSGGVPSESMTDKDNKGGGGVFDPKDLAFKMPTQSKDEIFSDKPPKSWPELVGMDGEDAKKRITADMPGLNVIVLPKNSPCTMDYRLERVRVFVDEDNKVVVAPSQG</sequence>
<evidence type="ECO:0000313" key="6">
    <source>
        <dbReference type="EMBL" id="TFJ84792.1"/>
    </source>
</evidence>
<dbReference type="PANTHER" id="PTHR33091:SF29">
    <property type="entry name" value="SUBTILISIN INHIBITOR 1"/>
    <property type="match status" value="1"/>
</dbReference>
<keyword evidence="3" id="KW-0722">Serine protease inhibitor</keyword>
<keyword evidence="5" id="KW-0732">Signal</keyword>
<feature type="region of interest" description="Disordered" evidence="4">
    <location>
        <begin position="29"/>
        <end position="96"/>
    </location>
</feature>